<dbReference type="InterPro" id="IPR023828">
    <property type="entry name" value="Peptidase_S8_Ser-AS"/>
</dbReference>
<keyword evidence="4 10" id="KW-0645">Protease</keyword>
<keyword evidence="8" id="KW-0325">Glycoprotein</keyword>
<dbReference type="Pfam" id="PF05922">
    <property type="entry name" value="Inhibitor_I9"/>
    <property type="match status" value="1"/>
</dbReference>
<dbReference type="CDD" id="cd02120">
    <property type="entry name" value="PA_subtilisin_like"/>
    <property type="match status" value="1"/>
</dbReference>
<feature type="chain" id="PRO_5016763704" evidence="12">
    <location>
        <begin position="29"/>
        <end position="765"/>
    </location>
</feature>
<feature type="domain" description="Subtilisin-like protease fibronectin type-III" evidence="15">
    <location>
        <begin position="662"/>
        <end position="761"/>
    </location>
</feature>
<evidence type="ECO:0000256" key="1">
    <source>
        <dbReference type="ARBA" id="ARBA00004613"/>
    </source>
</evidence>
<reference evidence="16" key="1">
    <citation type="submission" date="2018-05" db="EMBL/GenBank/DDBJ databases">
        <title>Draft genome of Mucuna pruriens seed.</title>
        <authorList>
            <person name="Nnadi N.E."/>
            <person name="Vos R."/>
            <person name="Hasami M.H."/>
            <person name="Devisetty U.K."/>
            <person name="Aguiy J.C."/>
        </authorList>
    </citation>
    <scope>NUCLEOTIDE SEQUENCE [LARGE SCALE GENOMIC DNA]</scope>
    <source>
        <strain evidence="16">JCA_2017</strain>
    </source>
</reference>
<dbReference type="InterPro" id="IPR015500">
    <property type="entry name" value="Peptidase_S8_subtilisin-rel"/>
</dbReference>
<evidence type="ECO:0000259" key="13">
    <source>
        <dbReference type="Pfam" id="PF00082"/>
    </source>
</evidence>
<protein>
    <submittedName>
        <fullName evidence="16">Subtilisin-like protease SBT4.15</fullName>
    </submittedName>
</protein>
<comment type="similarity">
    <text evidence="2 10 11">Belongs to the peptidase S8 family.</text>
</comment>
<dbReference type="OrthoDB" id="206201at2759"/>
<evidence type="ECO:0000313" key="16">
    <source>
        <dbReference type="EMBL" id="RDX97409.1"/>
    </source>
</evidence>
<evidence type="ECO:0000259" key="15">
    <source>
        <dbReference type="Pfam" id="PF17766"/>
    </source>
</evidence>
<dbReference type="Proteomes" id="UP000257109">
    <property type="component" value="Unassembled WGS sequence"/>
</dbReference>
<organism evidence="16 17">
    <name type="scientific">Mucuna pruriens</name>
    <name type="common">Velvet bean</name>
    <name type="synonym">Dolichos pruriens</name>
    <dbReference type="NCBI Taxonomy" id="157652"/>
    <lineage>
        <taxon>Eukaryota</taxon>
        <taxon>Viridiplantae</taxon>
        <taxon>Streptophyta</taxon>
        <taxon>Embryophyta</taxon>
        <taxon>Tracheophyta</taxon>
        <taxon>Spermatophyta</taxon>
        <taxon>Magnoliopsida</taxon>
        <taxon>eudicotyledons</taxon>
        <taxon>Gunneridae</taxon>
        <taxon>Pentapetalae</taxon>
        <taxon>rosids</taxon>
        <taxon>fabids</taxon>
        <taxon>Fabales</taxon>
        <taxon>Fabaceae</taxon>
        <taxon>Papilionoideae</taxon>
        <taxon>50 kb inversion clade</taxon>
        <taxon>NPAAA clade</taxon>
        <taxon>indigoferoid/millettioid clade</taxon>
        <taxon>Phaseoleae</taxon>
        <taxon>Mucuna</taxon>
    </lineage>
</organism>
<gene>
    <name evidence="16" type="primary">SBT4.15</name>
    <name evidence="16" type="ORF">CR513_19824</name>
</gene>
<dbReference type="EMBL" id="QJKJ01003664">
    <property type="protein sequence ID" value="RDX97409.1"/>
    <property type="molecule type" value="Genomic_DNA"/>
</dbReference>
<evidence type="ECO:0000256" key="5">
    <source>
        <dbReference type="ARBA" id="ARBA00022729"/>
    </source>
</evidence>
<dbReference type="PROSITE" id="PS00138">
    <property type="entry name" value="SUBTILASE_SER"/>
    <property type="match status" value="1"/>
</dbReference>
<dbReference type="InterPro" id="IPR000209">
    <property type="entry name" value="Peptidase_S8/S53_dom"/>
</dbReference>
<comment type="caution">
    <text evidence="16">The sequence shown here is derived from an EMBL/GenBank/DDBJ whole genome shotgun (WGS) entry which is preliminary data.</text>
</comment>
<dbReference type="InterPro" id="IPR023827">
    <property type="entry name" value="Peptidase_S8_Asp-AS"/>
</dbReference>
<evidence type="ECO:0000256" key="2">
    <source>
        <dbReference type="ARBA" id="ARBA00011073"/>
    </source>
</evidence>
<feature type="domain" description="Peptidase S8/S53" evidence="13">
    <location>
        <begin position="138"/>
        <end position="602"/>
    </location>
</feature>
<dbReference type="PRINTS" id="PR00723">
    <property type="entry name" value="SUBTILISIN"/>
</dbReference>
<dbReference type="InterPro" id="IPR041469">
    <property type="entry name" value="Subtilisin-like_FN3"/>
</dbReference>
<evidence type="ECO:0000256" key="6">
    <source>
        <dbReference type="ARBA" id="ARBA00022801"/>
    </source>
</evidence>
<evidence type="ECO:0000313" key="17">
    <source>
        <dbReference type="Proteomes" id="UP000257109"/>
    </source>
</evidence>
<evidence type="ECO:0000256" key="7">
    <source>
        <dbReference type="ARBA" id="ARBA00022825"/>
    </source>
</evidence>
<evidence type="ECO:0000256" key="10">
    <source>
        <dbReference type="PROSITE-ProRule" id="PRU01240"/>
    </source>
</evidence>
<dbReference type="Gene3D" id="3.50.30.30">
    <property type="match status" value="1"/>
</dbReference>
<evidence type="ECO:0000256" key="3">
    <source>
        <dbReference type="ARBA" id="ARBA00022525"/>
    </source>
</evidence>
<keyword evidence="17" id="KW-1185">Reference proteome</keyword>
<dbReference type="FunFam" id="3.40.50.200:FF:000006">
    <property type="entry name" value="Subtilisin-like protease SBT1.5"/>
    <property type="match status" value="1"/>
</dbReference>
<dbReference type="SUPFAM" id="SSF52743">
    <property type="entry name" value="Subtilisin-like"/>
    <property type="match status" value="1"/>
</dbReference>
<feature type="active site" description="Charge relay system" evidence="9 10">
    <location>
        <position position="554"/>
    </location>
</feature>
<sequence length="765" mass="81960">MSSAMKKKLQNLALLLLLFCLYCLPTQGSIQHERKPYIVYMGELPAARTYAPKEHHHNLLTNAIGDYKLARELKIHSYNKSFNGFVARLLPHEAEKLLGKEDKVLSVFPNTQNRLHTTRSWSFVGLPLKKNAHSNTESNIVVGMLDTGIYMDCPSFNDTGYGPPPLTWKGKCMTGPNFTRCNNKVIGAKYFNLQNAPVSNPSPVDEDGHGTHTASTAAGVAVRGASLDGIGGGTARGGVARARIAIYKVCWSGVGCSDMDLLAAFDEAIADGVDVISLSLGGTPRQFFSDPVAIGSFHAMRRGILTTCSAGNNGPSTMTVENVAPWILTVAASTTDRQFTTVVSLGNGKAAAVTATHLSHSMHLALFYFHGMSINTFTPRKNIYPLISGALASNVSGDSYGNASACDYGTLSMEKVMGKIVYCLGSGNMDYIIKQLSGAGTIIGVSEQTDSSTTPIIPGVFVDAYTAGKTVYLYINSTKNAHAVIHKTTSTRGPAPFVASFSSRGPQSITLNILKPDLSAPGVDILAGYTTLTTITGDPEDNRRNVFNILSGTSMACPHVAAAAAYVKSFHPHWTPAAIKSALMTTATPMRNLDMTRELGSGSGQMSPVRALDPGLIYNISIESYIGFLCKEGYNSSSIEILIGTKGFNCSTIALPRGTDGINYPSMHVQIIPYNASISAIFYRTVTNVGFGNSTYMAKVTAPKGLSVVVIPNTLRFDGINQELSFKVVLKGPPMPTETKILSASLEWNDSKHTVRSPILVYKPT</sequence>
<name>A0A371H3P3_MUCPR</name>
<dbReference type="InterPro" id="IPR036852">
    <property type="entry name" value="Peptidase_S8/S53_dom_sf"/>
</dbReference>
<dbReference type="PANTHER" id="PTHR10795">
    <property type="entry name" value="PROPROTEIN CONVERTASE SUBTILISIN/KEXIN"/>
    <property type="match status" value="1"/>
</dbReference>
<keyword evidence="5 12" id="KW-0732">Signal</keyword>
<evidence type="ECO:0000259" key="14">
    <source>
        <dbReference type="Pfam" id="PF05922"/>
    </source>
</evidence>
<accession>A0A371H3P3</accession>
<feature type="active site" description="Charge relay system" evidence="9 10">
    <location>
        <position position="209"/>
    </location>
</feature>
<dbReference type="GO" id="GO:0004252">
    <property type="term" value="F:serine-type endopeptidase activity"/>
    <property type="evidence" value="ECO:0007669"/>
    <property type="project" value="UniProtKB-UniRule"/>
</dbReference>
<dbReference type="Gene3D" id="3.30.70.80">
    <property type="entry name" value="Peptidase S8 propeptide/proteinase inhibitor I9"/>
    <property type="match status" value="1"/>
</dbReference>
<dbReference type="GO" id="GO:0006508">
    <property type="term" value="P:proteolysis"/>
    <property type="evidence" value="ECO:0007669"/>
    <property type="project" value="UniProtKB-KW"/>
</dbReference>
<dbReference type="InterPro" id="IPR045051">
    <property type="entry name" value="SBT"/>
</dbReference>
<dbReference type="Pfam" id="PF00082">
    <property type="entry name" value="Peptidase_S8"/>
    <property type="match status" value="1"/>
</dbReference>
<dbReference type="InterPro" id="IPR037045">
    <property type="entry name" value="S8pro/Inhibitor_I9_sf"/>
</dbReference>
<dbReference type="AlphaFoldDB" id="A0A371H3P3"/>
<evidence type="ECO:0000256" key="8">
    <source>
        <dbReference type="ARBA" id="ARBA00023180"/>
    </source>
</evidence>
<feature type="signal peptide" evidence="12">
    <location>
        <begin position="1"/>
        <end position="28"/>
    </location>
</feature>
<evidence type="ECO:0000256" key="9">
    <source>
        <dbReference type="PIRSR" id="PIRSR615500-1"/>
    </source>
</evidence>
<proteinExistence type="inferred from homology"/>
<dbReference type="InterPro" id="IPR010259">
    <property type="entry name" value="S8pro/Inhibitor_I9"/>
</dbReference>
<dbReference type="InterPro" id="IPR034197">
    <property type="entry name" value="Peptidases_S8_3"/>
</dbReference>
<dbReference type="PROSITE" id="PS51892">
    <property type="entry name" value="SUBTILASE"/>
    <property type="match status" value="1"/>
</dbReference>
<evidence type="ECO:0000256" key="12">
    <source>
        <dbReference type="SAM" id="SignalP"/>
    </source>
</evidence>
<evidence type="ECO:0000256" key="4">
    <source>
        <dbReference type="ARBA" id="ARBA00022670"/>
    </source>
</evidence>
<comment type="subcellular location">
    <subcellularLocation>
        <location evidence="1">Secreted</location>
    </subcellularLocation>
</comment>
<feature type="active site" description="Charge relay system" evidence="9 10">
    <location>
        <position position="146"/>
    </location>
</feature>
<dbReference type="Gene3D" id="2.60.40.2310">
    <property type="match status" value="1"/>
</dbReference>
<keyword evidence="3" id="KW-0964">Secreted</keyword>
<dbReference type="CDD" id="cd04852">
    <property type="entry name" value="Peptidases_S8_3"/>
    <property type="match status" value="1"/>
</dbReference>
<dbReference type="Gene3D" id="3.40.50.200">
    <property type="entry name" value="Peptidase S8/S53 domain"/>
    <property type="match status" value="1"/>
</dbReference>
<evidence type="ECO:0000256" key="11">
    <source>
        <dbReference type="RuleBase" id="RU003355"/>
    </source>
</evidence>
<dbReference type="Pfam" id="PF17766">
    <property type="entry name" value="fn3_6"/>
    <property type="match status" value="1"/>
</dbReference>
<keyword evidence="6 10" id="KW-0378">Hydrolase</keyword>
<dbReference type="GO" id="GO:0009609">
    <property type="term" value="P:response to symbiotic bacterium"/>
    <property type="evidence" value="ECO:0007669"/>
    <property type="project" value="UniProtKB-ARBA"/>
</dbReference>
<keyword evidence="7 10" id="KW-0720">Serine protease</keyword>
<dbReference type="GO" id="GO:0009610">
    <property type="term" value="P:response to symbiotic fungus"/>
    <property type="evidence" value="ECO:0007669"/>
    <property type="project" value="UniProtKB-ARBA"/>
</dbReference>
<feature type="non-terminal residue" evidence="16">
    <location>
        <position position="765"/>
    </location>
</feature>
<feature type="domain" description="Inhibitor I9" evidence="14">
    <location>
        <begin position="37"/>
        <end position="116"/>
    </location>
</feature>
<dbReference type="GO" id="GO:0005576">
    <property type="term" value="C:extracellular region"/>
    <property type="evidence" value="ECO:0007669"/>
    <property type="project" value="UniProtKB-SubCell"/>
</dbReference>
<dbReference type="PROSITE" id="PS00136">
    <property type="entry name" value="SUBTILASE_ASP"/>
    <property type="match status" value="1"/>
</dbReference>